<keyword evidence="3" id="KW-0813">Transport</keyword>
<dbReference type="PANTHER" id="PTHR43297">
    <property type="entry name" value="OLIGOPEPTIDE TRANSPORT ATP-BINDING PROTEIN APPD"/>
    <property type="match status" value="1"/>
</dbReference>
<evidence type="ECO:0000256" key="1">
    <source>
        <dbReference type="ARBA" id="ARBA00004417"/>
    </source>
</evidence>
<dbReference type="InterPro" id="IPR003439">
    <property type="entry name" value="ABC_transporter-like_ATP-bd"/>
</dbReference>
<dbReference type="NCBIfam" id="NF008453">
    <property type="entry name" value="PRK11308.1"/>
    <property type="match status" value="2"/>
</dbReference>
<evidence type="ECO:0000313" key="11">
    <source>
        <dbReference type="EMBL" id="MEY2251711.1"/>
    </source>
</evidence>
<comment type="similarity">
    <text evidence="2">Belongs to the ABC transporter superfamily.</text>
</comment>
<comment type="caution">
    <text evidence="11">The sequence shown here is derived from an EMBL/GenBank/DDBJ whole genome shotgun (WGS) entry which is preliminary data.</text>
</comment>
<dbReference type="InterPro" id="IPR013563">
    <property type="entry name" value="Oligopep_ABC_C"/>
</dbReference>
<dbReference type="SUPFAM" id="SSF52540">
    <property type="entry name" value="P-loop containing nucleoside triphosphate hydrolases"/>
    <property type="match status" value="2"/>
</dbReference>
<keyword evidence="5" id="KW-0997">Cell inner membrane</keyword>
<dbReference type="InterPro" id="IPR027417">
    <property type="entry name" value="P-loop_NTPase"/>
</dbReference>
<dbReference type="Pfam" id="PF00005">
    <property type="entry name" value="ABC_tran"/>
    <property type="match status" value="2"/>
</dbReference>
<evidence type="ECO:0000256" key="6">
    <source>
        <dbReference type="ARBA" id="ARBA00022741"/>
    </source>
</evidence>
<dbReference type="Pfam" id="PF08352">
    <property type="entry name" value="oligo_HPY"/>
    <property type="match status" value="2"/>
</dbReference>
<feature type="domain" description="ABC transporter" evidence="10">
    <location>
        <begin position="312"/>
        <end position="557"/>
    </location>
</feature>
<comment type="subcellular location">
    <subcellularLocation>
        <location evidence="1">Cell inner membrane</location>
        <topology evidence="1">Peripheral membrane protein</topology>
    </subcellularLocation>
</comment>
<dbReference type="CDD" id="cd03257">
    <property type="entry name" value="ABC_NikE_OppD_transporters"/>
    <property type="match status" value="2"/>
</dbReference>
<evidence type="ECO:0000256" key="9">
    <source>
        <dbReference type="ARBA" id="ARBA00023136"/>
    </source>
</evidence>
<feature type="domain" description="ABC transporter" evidence="10">
    <location>
        <begin position="28"/>
        <end position="280"/>
    </location>
</feature>
<dbReference type="GO" id="GO:0005524">
    <property type="term" value="F:ATP binding"/>
    <property type="evidence" value="ECO:0007669"/>
    <property type="project" value="UniProtKB-KW"/>
</dbReference>
<keyword evidence="7 11" id="KW-0067">ATP-binding</keyword>
<dbReference type="EMBL" id="JBGBDC010000004">
    <property type="protein sequence ID" value="MEY2251711.1"/>
    <property type="molecule type" value="Genomic_DNA"/>
</dbReference>
<keyword evidence="12" id="KW-1185">Reference proteome</keyword>
<evidence type="ECO:0000256" key="4">
    <source>
        <dbReference type="ARBA" id="ARBA00022475"/>
    </source>
</evidence>
<protein>
    <submittedName>
        <fullName evidence="11">Dipeptide ABC transporter ATP-binding protein</fullName>
    </submittedName>
</protein>
<dbReference type="InterPro" id="IPR003593">
    <property type="entry name" value="AAA+_ATPase"/>
</dbReference>
<evidence type="ECO:0000313" key="12">
    <source>
        <dbReference type="Proteomes" id="UP001562178"/>
    </source>
</evidence>
<dbReference type="RefSeq" id="WP_369460096.1">
    <property type="nucleotide sequence ID" value="NZ_JBGBDC010000004.1"/>
</dbReference>
<keyword evidence="8" id="KW-1278">Translocase</keyword>
<evidence type="ECO:0000256" key="2">
    <source>
        <dbReference type="ARBA" id="ARBA00005417"/>
    </source>
</evidence>
<evidence type="ECO:0000256" key="3">
    <source>
        <dbReference type="ARBA" id="ARBA00022448"/>
    </source>
</evidence>
<keyword evidence="9" id="KW-0472">Membrane</keyword>
<proteinExistence type="inferred from homology"/>
<dbReference type="InterPro" id="IPR017871">
    <property type="entry name" value="ABC_transporter-like_CS"/>
</dbReference>
<evidence type="ECO:0000256" key="7">
    <source>
        <dbReference type="ARBA" id="ARBA00022840"/>
    </source>
</evidence>
<reference evidence="11 12" key="1">
    <citation type="journal article" date="2016" name="Int. J. Syst. Evol. Microbiol.">
        <title>Description of Comamonas sediminis sp. nov., isolated from lagoon sediments.</title>
        <authorList>
            <person name="Subhash Y."/>
            <person name="Bang J.J."/>
            <person name="You T.H."/>
            <person name="Lee S.S."/>
        </authorList>
    </citation>
    <scope>NUCLEOTIDE SEQUENCE [LARGE SCALE GENOMIC DNA]</scope>
    <source>
        <strain evidence="11 12">JCM 31169</strain>
    </source>
</reference>
<gene>
    <name evidence="11" type="ORF">AB7A72_11915</name>
</gene>
<evidence type="ECO:0000256" key="8">
    <source>
        <dbReference type="ARBA" id="ARBA00022967"/>
    </source>
</evidence>
<keyword evidence="6" id="KW-0547">Nucleotide-binding</keyword>
<dbReference type="Gene3D" id="3.40.50.300">
    <property type="entry name" value="P-loop containing nucleotide triphosphate hydrolases"/>
    <property type="match status" value="2"/>
</dbReference>
<dbReference type="PANTHER" id="PTHR43297:SF14">
    <property type="entry name" value="ATPASE AAA-TYPE CORE DOMAIN-CONTAINING PROTEIN"/>
    <property type="match status" value="1"/>
</dbReference>
<organism evidence="11 12">
    <name type="scientific">Comamonas sediminis</name>
    <dbReference type="NCBI Taxonomy" id="1783360"/>
    <lineage>
        <taxon>Bacteria</taxon>
        <taxon>Pseudomonadati</taxon>
        <taxon>Pseudomonadota</taxon>
        <taxon>Betaproteobacteria</taxon>
        <taxon>Burkholderiales</taxon>
        <taxon>Comamonadaceae</taxon>
        <taxon>Comamonas</taxon>
    </lineage>
</organism>
<name>A0ABV4B438_9BURK</name>
<dbReference type="PROSITE" id="PS50893">
    <property type="entry name" value="ABC_TRANSPORTER_2"/>
    <property type="match status" value="2"/>
</dbReference>
<dbReference type="SMART" id="SM00382">
    <property type="entry name" value="AAA"/>
    <property type="match status" value="2"/>
</dbReference>
<sequence>MTAAPSLAPAANAPSLAVLQTRRADTVLRYRNAGVTLQPHDGGEPLRLVRGVDLEVQRSQVVALVGESGSGKTLTALSVLGLLPGNARFSADEALLNGRDLRQLGKADWRRLRGADVGMVFQEPLSSLNPVLTIGDQIEEVLYYKRQLTRRQRRAEAIDLLARMGLPRPAQLLQDYPFQLSGGMRQRVMLAIAMAGEPALLIADEPTTALDNTVQAQVLELMVRTAEQSDVGVLLITHDLSVVAQVADQVHVMRHGEMVESAPVQQLFARPQAAYTRQLLALAPRIPAVVRQPLAEAGLPAPQAAQQAPAILQLDAVSKYYQQPRAWHFKAQKHLALDSVSFSLQRGRTLGLVGESGSGKSSLARIIAGLAQADGGQLRFDGADLSDPAVRAGASIQMVFQDPYASLNPRMRIGQLITEPLAEQPGWTAAQLRAQAAQLLEMVGLPASALDRFAHELSGGQRQRVCIARALSVKPQLLVCDEPVSALDVSVQAEILALLQRLKKDLQLSMVFIAHGLESVYAISDDIVVLEKGRVVEAGPRDQIFGAPRHAYTRSLLDAMLDIDPSRSRFRTRPAAPAGAALARVA</sequence>
<dbReference type="PROSITE" id="PS00211">
    <property type="entry name" value="ABC_TRANSPORTER_1"/>
    <property type="match status" value="2"/>
</dbReference>
<accession>A0ABV4B438</accession>
<dbReference type="Proteomes" id="UP001562178">
    <property type="component" value="Unassembled WGS sequence"/>
</dbReference>
<evidence type="ECO:0000259" key="10">
    <source>
        <dbReference type="PROSITE" id="PS50893"/>
    </source>
</evidence>
<dbReference type="InterPro" id="IPR050388">
    <property type="entry name" value="ABC_Ni/Peptide_Import"/>
</dbReference>
<evidence type="ECO:0000256" key="5">
    <source>
        <dbReference type="ARBA" id="ARBA00022519"/>
    </source>
</evidence>
<keyword evidence="4" id="KW-1003">Cell membrane</keyword>